<protein>
    <submittedName>
        <fullName evidence="1">Uncharacterized protein</fullName>
    </submittedName>
</protein>
<organism evidence="1">
    <name type="scientific">Rhodosorus marinus</name>
    <dbReference type="NCBI Taxonomy" id="101924"/>
    <lineage>
        <taxon>Eukaryota</taxon>
        <taxon>Rhodophyta</taxon>
        <taxon>Stylonematophyceae</taxon>
        <taxon>Stylonematales</taxon>
        <taxon>Stylonemataceae</taxon>
        <taxon>Rhodosorus</taxon>
    </lineage>
</organism>
<dbReference type="EMBL" id="HBHW01023793">
    <property type="protein sequence ID" value="CAE0050278.1"/>
    <property type="molecule type" value="Transcribed_RNA"/>
</dbReference>
<reference evidence="1" key="1">
    <citation type="submission" date="2021-01" db="EMBL/GenBank/DDBJ databases">
        <authorList>
            <person name="Corre E."/>
            <person name="Pelletier E."/>
            <person name="Niang G."/>
            <person name="Scheremetjew M."/>
            <person name="Finn R."/>
            <person name="Kale V."/>
            <person name="Holt S."/>
            <person name="Cochrane G."/>
            <person name="Meng A."/>
            <person name="Brown T."/>
            <person name="Cohen L."/>
        </authorList>
    </citation>
    <scope>NUCLEOTIDE SEQUENCE</scope>
    <source>
        <strain evidence="1">CCMP 769</strain>
    </source>
</reference>
<accession>A0A7S3EG25</accession>
<name>A0A7S3EG25_9RHOD</name>
<evidence type="ECO:0000313" key="1">
    <source>
        <dbReference type="EMBL" id="CAE0050278.1"/>
    </source>
</evidence>
<gene>
    <name evidence="1" type="ORF">RMAR00112_LOCUS18277</name>
</gene>
<dbReference type="AlphaFoldDB" id="A0A7S3EG25"/>
<sequence length="113" mass="12376">MFGLEVNERIVRDIWDWKKRTKLFSSIPSHGYELSHTFAGIVFVRGSAQKFFSCLKSPPAFSLPMPSFSGARTFAGFLLTIHCSVLPSLLPSLVPCSCARSFSVTSSSVGISL</sequence>
<proteinExistence type="predicted"/>